<comment type="caution">
    <text evidence="1">The sequence shown here is derived from an EMBL/GenBank/DDBJ whole genome shotgun (WGS) entry which is preliminary data.</text>
</comment>
<accession>A0A0F3MR17</accession>
<dbReference type="Proteomes" id="UP000033475">
    <property type="component" value="Unassembled WGS sequence"/>
</dbReference>
<protein>
    <submittedName>
        <fullName evidence="1">Uncharacterized protein</fullName>
    </submittedName>
</protein>
<evidence type="ECO:0000313" key="2">
    <source>
        <dbReference type="Proteomes" id="UP000033475"/>
    </source>
</evidence>
<reference evidence="1 2" key="1">
    <citation type="submission" date="2015-01" db="EMBL/GenBank/DDBJ databases">
        <title>Genome Sequencing of Rickettsiales.</title>
        <authorList>
            <person name="Daugherty S.C."/>
            <person name="Su Q."/>
            <person name="Abolude K."/>
            <person name="Beier-Sexton M."/>
            <person name="Carlyon J.A."/>
            <person name="Carter R."/>
            <person name="Day N.P."/>
            <person name="Dumler S.J."/>
            <person name="Dyachenko V."/>
            <person name="Godinez A."/>
            <person name="Kurtti T.J."/>
            <person name="Lichay M."/>
            <person name="Mullins K.E."/>
            <person name="Ott S."/>
            <person name="Pappas-Brown V."/>
            <person name="Paris D.H."/>
            <person name="Patel P."/>
            <person name="Richards A.L."/>
            <person name="Sadzewicz L."/>
            <person name="Sears K."/>
            <person name="Seidman D."/>
            <person name="Sengamalay N."/>
            <person name="Stenos J."/>
            <person name="Tallon L.J."/>
            <person name="Vincent G."/>
            <person name="Fraser C.M."/>
            <person name="Munderloh U."/>
            <person name="Dunning-Hotopp J.C."/>
        </authorList>
    </citation>
    <scope>NUCLEOTIDE SEQUENCE [LARGE SCALE GENOMIC DNA]</scope>
    <source>
        <strain evidence="1 2">Pedreira</strain>
    </source>
</reference>
<dbReference type="AlphaFoldDB" id="A0A0F3MR17"/>
<evidence type="ECO:0000313" key="1">
    <source>
        <dbReference type="EMBL" id="KJV58180.1"/>
    </source>
</evidence>
<name>A0A0F3MR17_RICFI</name>
<sequence>MDSVAISGCLTRLSRRFAPRNDGAVSTQATHPHTINPLTWEFHNF</sequence>
<dbReference type="EMBL" id="LANQ01000001">
    <property type="protein sequence ID" value="KJV58180.1"/>
    <property type="molecule type" value="Genomic_DNA"/>
</dbReference>
<gene>
    <name evidence="1" type="ORF">RFEPED_0555</name>
</gene>
<proteinExistence type="predicted"/>
<organism evidence="1 2">
    <name type="scientific">Rickettsia felis str. Pedreira</name>
    <dbReference type="NCBI Taxonomy" id="1359196"/>
    <lineage>
        <taxon>Bacteria</taxon>
        <taxon>Pseudomonadati</taxon>
        <taxon>Pseudomonadota</taxon>
        <taxon>Alphaproteobacteria</taxon>
        <taxon>Rickettsiales</taxon>
        <taxon>Rickettsiaceae</taxon>
        <taxon>Rickettsieae</taxon>
        <taxon>Rickettsia</taxon>
        <taxon>spotted fever group</taxon>
    </lineage>
</organism>